<dbReference type="RefSeq" id="WP_070020548.1">
    <property type="nucleotide sequence ID" value="NZ_LJGW01000698.1"/>
</dbReference>
<accession>A0A1E7KKI7</accession>
<proteinExistence type="predicted"/>
<evidence type="ECO:0000313" key="2">
    <source>
        <dbReference type="EMBL" id="OEV04406.1"/>
    </source>
</evidence>
<dbReference type="Pfam" id="PF18844">
    <property type="entry name" value="baeRF_family2"/>
    <property type="match status" value="1"/>
</dbReference>
<dbReference type="InterPro" id="IPR042226">
    <property type="entry name" value="eFR1_2_sf"/>
</dbReference>
<evidence type="ECO:0000256" key="1">
    <source>
        <dbReference type="SAM" id="MobiDB-lite"/>
    </source>
</evidence>
<dbReference type="Proteomes" id="UP000176005">
    <property type="component" value="Unassembled WGS sequence"/>
</dbReference>
<dbReference type="Gene3D" id="3.30.420.60">
    <property type="entry name" value="eRF1 domain 2"/>
    <property type="match status" value="1"/>
</dbReference>
<dbReference type="EMBL" id="LJGW01000698">
    <property type="protein sequence ID" value="OEV04406.1"/>
    <property type="molecule type" value="Genomic_DNA"/>
</dbReference>
<dbReference type="InterPro" id="IPR040701">
    <property type="entry name" value="Bact_RF_family2"/>
</dbReference>
<keyword evidence="3" id="KW-1185">Reference proteome</keyword>
<feature type="compositionally biased region" description="Basic and acidic residues" evidence="1">
    <location>
        <begin position="222"/>
        <end position="233"/>
    </location>
</feature>
<evidence type="ECO:0000313" key="3">
    <source>
        <dbReference type="Proteomes" id="UP000176005"/>
    </source>
</evidence>
<dbReference type="PATRIC" id="fig|518642.10.peg.175"/>
<comment type="caution">
    <text evidence="2">The sequence shown here is derived from an EMBL/GenBank/DDBJ whole genome shotgun (WGS) entry which is preliminary data.</text>
</comment>
<protein>
    <recommendedName>
        <fullName evidence="4">Peptide chain release factor 1</fullName>
    </recommendedName>
</protein>
<dbReference type="AlphaFoldDB" id="A0A1E7KKI7"/>
<feature type="compositionally biased region" description="Gly residues" evidence="1">
    <location>
        <begin position="395"/>
        <end position="409"/>
    </location>
</feature>
<evidence type="ECO:0008006" key="4">
    <source>
        <dbReference type="Google" id="ProtNLM"/>
    </source>
</evidence>
<reference evidence="2 3" key="1">
    <citation type="journal article" date="2016" name="Front. Microbiol.">
        <title>Comparative Genomics Analysis of Streptomyces Species Reveals Their Adaptation to the Marine Environment and Their Diversity at the Genomic Level.</title>
        <authorList>
            <person name="Tian X."/>
            <person name="Zhang Z."/>
            <person name="Yang T."/>
            <person name="Chen M."/>
            <person name="Li J."/>
            <person name="Chen F."/>
            <person name="Yang J."/>
            <person name="Li W."/>
            <person name="Zhang B."/>
            <person name="Zhang Z."/>
            <person name="Wu J."/>
            <person name="Zhang C."/>
            <person name="Long L."/>
            <person name="Xiao J."/>
        </authorList>
    </citation>
    <scope>NUCLEOTIDE SEQUENCE [LARGE SCALE GENOMIC DNA]</scope>
    <source>
        <strain evidence="2 3">SCSIO 10429</strain>
    </source>
</reference>
<sequence length="409" mass="43797">MDLGFLGPLLERQGPWASVYFDTTTASEDAAARQRLGAKSAREQLKDEGADEATCDAVRQRLVSLPRGSEHPGRAVFATDGEVVLDVELTQPPPGGGPLVAWQALPRTGPLLELAESDPPCLVAYIDRQGADFELTGALRSTSAGGVEGADWPLHRTPTGDWSERHFQTAVENTWEQNAAEIAEELRERWEKYGAEVVVLAGDARERNSVYGRLPSDLRERTVQAEHGVRADSDAEGPAANTSRGRRLLAEEVAEARAEYARQRVAEALERFQAGRAPHEDGRVDAAEGVPALVEAAREHRIGVLLARPEGSDLRQEVWVGDEPGQVAARRTESQYLGETEPSSARADDALLRSAAATGAEVLCVHGSDVPEGVPPELPDGGLGALLRWPYEGAPEGGGAGGGQHATRQ</sequence>
<feature type="region of interest" description="Disordered" evidence="1">
    <location>
        <begin position="222"/>
        <end position="245"/>
    </location>
</feature>
<name>A0A1E7KKI7_9ACTN</name>
<gene>
    <name evidence="2" type="ORF">AN218_32085</name>
</gene>
<feature type="region of interest" description="Disordered" evidence="1">
    <location>
        <begin position="385"/>
        <end position="409"/>
    </location>
</feature>
<organism evidence="2 3">
    <name type="scientific">Streptomyces nanshensis</name>
    <dbReference type="NCBI Taxonomy" id="518642"/>
    <lineage>
        <taxon>Bacteria</taxon>
        <taxon>Bacillati</taxon>
        <taxon>Actinomycetota</taxon>
        <taxon>Actinomycetes</taxon>
        <taxon>Kitasatosporales</taxon>
        <taxon>Streptomycetaceae</taxon>
        <taxon>Streptomyces</taxon>
    </lineage>
</organism>